<dbReference type="InterPro" id="IPR011663">
    <property type="entry name" value="UTRA"/>
</dbReference>
<protein>
    <submittedName>
        <fullName evidence="2">UTRA domain-containing protein</fullName>
    </submittedName>
</protein>
<reference evidence="2 3" key="1">
    <citation type="submission" date="2022-02" db="EMBL/GenBank/DDBJ databases">
        <title>Uncovering new skin microbiome diversity through culturing and metagenomics.</title>
        <authorList>
            <person name="Conlan S."/>
            <person name="Deming C."/>
            <person name="Nisc Comparative Sequencing Program N."/>
            <person name="Segre J.A."/>
        </authorList>
    </citation>
    <scope>NUCLEOTIDE SEQUENCE [LARGE SCALE GENOMIC DNA]</scope>
    <source>
        <strain evidence="2 3">ACRQZ</strain>
    </source>
</reference>
<proteinExistence type="predicted"/>
<gene>
    <name evidence="2" type="ORF">MHL29_16265</name>
</gene>
<dbReference type="EMBL" id="JAKRCV010000075">
    <property type="protein sequence ID" value="MCG7323434.1"/>
    <property type="molecule type" value="Genomic_DNA"/>
</dbReference>
<evidence type="ECO:0000313" key="3">
    <source>
        <dbReference type="Proteomes" id="UP001521931"/>
    </source>
</evidence>
<name>A0ABS9Q6F3_9MICO</name>
<dbReference type="Gene3D" id="3.40.1410.10">
    <property type="entry name" value="Chorismate lyase-like"/>
    <property type="match status" value="1"/>
</dbReference>
<dbReference type="PANTHER" id="PTHR44846">
    <property type="entry name" value="MANNOSYL-D-GLYCERATE TRANSPORT/METABOLISM SYSTEM REPRESSOR MNGR-RELATED"/>
    <property type="match status" value="1"/>
</dbReference>
<organism evidence="2 3">
    <name type="scientific">Arsenicicoccus bolidensis</name>
    <dbReference type="NCBI Taxonomy" id="229480"/>
    <lineage>
        <taxon>Bacteria</taxon>
        <taxon>Bacillati</taxon>
        <taxon>Actinomycetota</taxon>
        <taxon>Actinomycetes</taxon>
        <taxon>Micrococcales</taxon>
        <taxon>Intrasporangiaceae</taxon>
        <taxon>Arsenicicoccus</taxon>
    </lineage>
</organism>
<feature type="domain" description="UbiC transcription regulator-associated" evidence="1">
    <location>
        <begin position="7"/>
        <end position="77"/>
    </location>
</feature>
<accession>A0ABS9Q6F3</accession>
<dbReference type="PANTHER" id="PTHR44846:SF17">
    <property type="entry name" value="GNTR-FAMILY TRANSCRIPTIONAL REGULATOR"/>
    <property type="match status" value="1"/>
</dbReference>
<sequence length="88" mass="9893">MADCTQMGKGSLYARFEEQGYPITTIREEISARMPTPAEDTALHLPDGVPVIELTHTGYDGQGRPFEVTTFIMRADRNALDYRMPVED</sequence>
<dbReference type="Pfam" id="PF07702">
    <property type="entry name" value="UTRA"/>
    <property type="match status" value="1"/>
</dbReference>
<evidence type="ECO:0000259" key="1">
    <source>
        <dbReference type="Pfam" id="PF07702"/>
    </source>
</evidence>
<dbReference type="InterPro" id="IPR050679">
    <property type="entry name" value="Bact_HTH_transcr_reg"/>
</dbReference>
<dbReference type="SUPFAM" id="SSF64288">
    <property type="entry name" value="Chorismate lyase-like"/>
    <property type="match status" value="1"/>
</dbReference>
<dbReference type="InterPro" id="IPR028978">
    <property type="entry name" value="Chorismate_lyase_/UTRA_dom_sf"/>
</dbReference>
<comment type="caution">
    <text evidence="2">The sequence shown here is derived from an EMBL/GenBank/DDBJ whole genome shotgun (WGS) entry which is preliminary data.</text>
</comment>
<evidence type="ECO:0000313" key="2">
    <source>
        <dbReference type="EMBL" id="MCG7323434.1"/>
    </source>
</evidence>
<dbReference type="Proteomes" id="UP001521931">
    <property type="component" value="Unassembled WGS sequence"/>
</dbReference>
<keyword evidence="3" id="KW-1185">Reference proteome</keyword>